<reference evidence="1 2" key="1">
    <citation type="submission" date="2015-08" db="EMBL/GenBank/DDBJ databases">
        <title>The genome of the Asian arowana (Scleropages formosus).</title>
        <authorList>
            <person name="Tan M.H."/>
            <person name="Gan H.M."/>
            <person name="Croft L.J."/>
            <person name="Austin C.M."/>
        </authorList>
    </citation>
    <scope>NUCLEOTIDE SEQUENCE [LARGE SCALE GENOMIC DNA]</scope>
    <source>
        <strain evidence="1">Aro1</strain>
    </source>
</reference>
<organism evidence="1 2">
    <name type="scientific">Scleropages formosus</name>
    <name type="common">Asian bonytongue</name>
    <name type="synonym">Osteoglossum formosum</name>
    <dbReference type="NCBI Taxonomy" id="113540"/>
    <lineage>
        <taxon>Eukaryota</taxon>
        <taxon>Metazoa</taxon>
        <taxon>Chordata</taxon>
        <taxon>Craniata</taxon>
        <taxon>Vertebrata</taxon>
        <taxon>Euteleostomi</taxon>
        <taxon>Actinopterygii</taxon>
        <taxon>Neopterygii</taxon>
        <taxon>Teleostei</taxon>
        <taxon>Osteoglossocephala</taxon>
        <taxon>Osteoglossomorpha</taxon>
        <taxon>Osteoglossiformes</taxon>
        <taxon>Osteoglossidae</taxon>
        <taxon>Scleropages</taxon>
    </lineage>
</organism>
<proteinExistence type="predicted"/>
<evidence type="ECO:0000313" key="2">
    <source>
        <dbReference type="Proteomes" id="UP000034805"/>
    </source>
</evidence>
<dbReference type="OrthoDB" id="8850944at2759"/>
<dbReference type="Proteomes" id="UP000034805">
    <property type="component" value="Unassembled WGS sequence"/>
</dbReference>
<evidence type="ECO:0000313" key="1">
    <source>
        <dbReference type="EMBL" id="KPP68584.1"/>
    </source>
</evidence>
<sequence length="329" mass="37869">MGMSISTEELDRTTVYIYNHQQEQGHLPNVAIDPSLLSYSGLDSTAVLQSYSSSMMEHLGDNGMRYAKELATTIGGFTSVPNAVGLGALVISMLIETVAASYRAPTGSHKDLLRRVFAEQKVSELRDLMDEYLKRHEMHLLDDEKLLKDTQVLERQLSVQLTRVRNAILKDGQMNDRAFKQWVNGAAFHIQMLIQLARLERKGSTSARKAVGAYERDLEQLLDSYKALKVSNIFFQKFLTQRCKQNRRRRDSLATLIDCYFCDREFGGALVSKQFCSSWWDNTEFISNYVSYMMSNHKDFTEMKRYFSQTKYDLDSLIEQRNNTFTLPH</sequence>
<dbReference type="EMBL" id="JARO02004405">
    <property type="protein sequence ID" value="KPP68584.1"/>
    <property type="molecule type" value="Genomic_DNA"/>
</dbReference>
<protein>
    <submittedName>
        <fullName evidence="1">Uncharacterized protein</fullName>
    </submittedName>
</protein>
<gene>
    <name evidence="1" type="ORF">Z043_112723</name>
</gene>
<dbReference type="AlphaFoldDB" id="A0A0P7X3J6"/>
<comment type="caution">
    <text evidence="1">The sequence shown here is derived from an EMBL/GenBank/DDBJ whole genome shotgun (WGS) entry which is preliminary data.</text>
</comment>
<dbReference type="KEGG" id="sfm:108923257"/>
<accession>A0A0P7X3J6</accession>
<name>A0A0P7X3J6_SCLFO</name>